<proteinExistence type="predicted"/>
<evidence type="ECO:0000313" key="1">
    <source>
        <dbReference type="EMBL" id="KAJ3831883.1"/>
    </source>
</evidence>
<dbReference type="Proteomes" id="UP001163846">
    <property type="component" value="Unassembled WGS sequence"/>
</dbReference>
<reference evidence="1" key="1">
    <citation type="submission" date="2022-08" db="EMBL/GenBank/DDBJ databases">
        <authorList>
            <consortium name="DOE Joint Genome Institute"/>
            <person name="Min B."/>
            <person name="Riley R."/>
            <person name="Sierra-Patev S."/>
            <person name="Naranjo-Ortiz M."/>
            <person name="Looney B."/>
            <person name="Konkel Z."/>
            <person name="Slot J.C."/>
            <person name="Sakamoto Y."/>
            <person name="Steenwyk J.L."/>
            <person name="Rokas A."/>
            <person name="Carro J."/>
            <person name="Camarero S."/>
            <person name="Ferreira P."/>
            <person name="Molpeceres G."/>
            <person name="Ruiz-Duenas F.J."/>
            <person name="Serrano A."/>
            <person name="Henrissat B."/>
            <person name="Drula E."/>
            <person name="Hughes K.W."/>
            <person name="Mata J.L."/>
            <person name="Ishikawa N.K."/>
            <person name="Vargas-Isla R."/>
            <person name="Ushijima S."/>
            <person name="Smith C.A."/>
            <person name="Ahrendt S."/>
            <person name="Andreopoulos W."/>
            <person name="He G."/>
            <person name="Labutti K."/>
            <person name="Lipzen A."/>
            <person name="Ng V."/>
            <person name="Sandor L."/>
            <person name="Barry K."/>
            <person name="Martinez A.T."/>
            <person name="Xiao Y."/>
            <person name="Gibbons J.G."/>
            <person name="Terashima K."/>
            <person name="Hibbett D.S."/>
            <person name="Grigoriev I.V."/>
        </authorList>
    </citation>
    <scope>NUCLEOTIDE SEQUENCE</scope>
    <source>
        <strain evidence="1">TFB9207</strain>
    </source>
</reference>
<dbReference type="EMBL" id="MU807181">
    <property type="protein sequence ID" value="KAJ3831883.1"/>
    <property type="molecule type" value="Genomic_DNA"/>
</dbReference>
<feature type="non-terminal residue" evidence="1">
    <location>
        <position position="1"/>
    </location>
</feature>
<organism evidence="1 2">
    <name type="scientific">Lentinula raphanica</name>
    <dbReference type="NCBI Taxonomy" id="153919"/>
    <lineage>
        <taxon>Eukaryota</taxon>
        <taxon>Fungi</taxon>
        <taxon>Dikarya</taxon>
        <taxon>Basidiomycota</taxon>
        <taxon>Agaricomycotina</taxon>
        <taxon>Agaricomycetes</taxon>
        <taxon>Agaricomycetidae</taxon>
        <taxon>Agaricales</taxon>
        <taxon>Marasmiineae</taxon>
        <taxon>Omphalotaceae</taxon>
        <taxon>Lentinula</taxon>
    </lineage>
</organism>
<sequence>PSTGRPKAFAWWFQNRKTVTRLPPDDVFETLAKFTSQWWVWYSIINPEWRERDASGRIVVNGSGEGDWDKFDRSGQNGMLSLVVSLHWWYHRLDSPTPDWLAALRDVSWIISELIEVNR</sequence>
<name>A0AA38NWQ5_9AGAR</name>
<evidence type="ECO:0000313" key="2">
    <source>
        <dbReference type="Proteomes" id="UP001163846"/>
    </source>
</evidence>
<accession>A0AA38NWQ5</accession>
<keyword evidence="2" id="KW-1185">Reference proteome</keyword>
<dbReference type="AlphaFoldDB" id="A0AA38NWQ5"/>
<comment type="caution">
    <text evidence="1">The sequence shown here is derived from an EMBL/GenBank/DDBJ whole genome shotgun (WGS) entry which is preliminary data.</text>
</comment>
<gene>
    <name evidence="1" type="ORF">F5878DRAFT_548952</name>
</gene>
<protein>
    <submittedName>
        <fullName evidence="1">Uncharacterized protein</fullName>
    </submittedName>
</protein>